<dbReference type="PROSITE" id="PS50026">
    <property type="entry name" value="EGF_3"/>
    <property type="match status" value="1"/>
</dbReference>
<comment type="caution">
    <text evidence="4">The sequence shown here is derived from an EMBL/GenBank/DDBJ whole genome shotgun (WGS) entry which is preliminary data.</text>
</comment>
<organism evidence="4 5">
    <name type="scientific">Potamilus streckersoni</name>
    <dbReference type="NCBI Taxonomy" id="2493646"/>
    <lineage>
        <taxon>Eukaryota</taxon>
        <taxon>Metazoa</taxon>
        <taxon>Spiralia</taxon>
        <taxon>Lophotrochozoa</taxon>
        <taxon>Mollusca</taxon>
        <taxon>Bivalvia</taxon>
        <taxon>Autobranchia</taxon>
        <taxon>Heteroconchia</taxon>
        <taxon>Palaeoheterodonta</taxon>
        <taxon>Unionida</taxon>
        <taxon>Unionoidea</taxon>
        <taxon>Unionidae</taxon>
        <taxon>Ambleminae</taxon>
        <taxon>Lampsilini</taxon>
        <taxon>Potamilus</taxon>
    </lineage>
</organism>
<evidence type="ECO:0000256" key="2">
    <source>
        <dbReference type="PROSITE-ProRule" id="PRU00076"/>
    </source>
</evidence>
<dbReference type="InterPro" id="IPR001881">
    <property type="entry name" value="EGF-like_Ca-bd_dom"/>
</dbReference>
<dbReference type="PROSITE" id="PS00022">
    <property type="entry name" value="EGF_1"/>
    <property type="match status" value="1"/>
</dbReference>
<evidence type="ECO:0000259" key="3">
    <source>
        <dbReference type="PROSITE" id="PS50026"/>
    </source>
</evidence>
<accession>A0AAE0S808</accession>
<reference evidence="4" key="1">
    <citation type="journal article" date="2021" name="Genome Biol. Evol.">
        <title>A High-Quality Reference Genome for a Parasitic Bivalve with Doubly Uniparental Inheritance (Bivalvia: Unionida).</title>
        <authorList>
            <person name="Smith C.H."/>
        </authorList>
    </citation>
    <scope>NUCLEOTIDE SEQUENCE</scope>
    <source>
        <strain evidence="4">CHS0354</strain>
    </source>
</reference>
<gene>
    <name evidence="4" type="ORF">CHS0354_014948</name>
</gene>
<dbReference type="FunFam" id="2.10.25.10:FF:000294">
    <property type="entry name" value="Delta-like protein"/>
    <property type="match status" value="1"/>
</dbReference>
<reference evidence="4" key="2">
    <citation type="journal article" date="2021" name="Genome Biol. Evol.">
        <title>Developing a high-quality reference genome for a parasitic bivalve with doubly uniparental inheritance (Bivalvia: Unionida).</title>
        <authorList>
            <person name="Smith C.H."/>
        </authorList>
    </citation>
    <scope>NUCLEOTIDE SEQUENCE</scope>
    <source>
        <strain evidence="4">CHS0354</strain>
        <tissue evidence="4">Mantle</tissue>
    </source>
</reference>
<feature type="domain" description="EGF-like" evidence="3">
    <location>
        <begin position="144"/>
        <end position="186"/>
    </location>
</feature>
<dbReference type="SMART" id="SM00181">
    <property type="entry name" value="EGF"/>
    <property type="match status" value="1"/>
</dbReference>
<dbReference type="CDD" id="cd00054">
    <property type="entry name" value="EGF_CA"/>
    <property type="match status" value="1"/>
</dbReference>
<proteinExistence type="predicted"/>
<dbReference type="GO" id="GO:0005509">
    <property type="term" value="F:calcium ion binding"/>
    <property type="evidence" value="ECO:0007669"/>
    <property type="project" value="InterPro"/>
</dbReference>
<evidence type="ECO:0000256" key="1">
    <source>
        <dbReference type="ARBA" id="ARBA00023157"/>
    </source>
</evidence>
<comment type="caution">
    <text evidence="2">Lacks conserved residue(s) required for the propagation of feature annotation.</text>
</comment>
<name>A0AAE0S808_9BIVA</name>
<keyword evidence="1 2" id="KW-1015">Disulfide bond</keyword>
<dbReference type="Proteomes" id="UP001195483">
    <property type="component" value="Unassembled WGS sequence"/>
</dbReference>
<keyword evidence="2" id="KW-0245">EGF-like domain</keyword>
<evidence type="ECO:0000313" key="5">
    <source>
        <dbReference type="Proteomes" id="UP001195483"/>
    </source>
</evidence>
<dbReference type="InterPro" id="IPR000742">
    <property type="entry name" value="EGF"/>
</dbReference>
<feature type="disulfide bond" evidence="2">
    <location>
        <begin position="176"/>
        <end position="185"/>
    </location>
</feature>
<keyword evidence="5" id="KW-1185">Reference proteome</keyword>
<dbReference type="AlphaFoldDB" id="A0AAE0S808"/>
<dbReference type="PROSITE" id="PS01186">
    <property type="entry name" value="EGF_2"/>
    <property type="match status" value="1"/>
</dbReference>
<dbReference type="Gene3D" id="2.20.25.240">
    <property type="match status" value="1"/>
</dbReference>
<dbReference type="EMBL" id="JAEAOA010000921">
    <property type="protein sequence ID" value="KAK3587076.1"/>
    <property type="molecule type" value="Genomic_DNA"/>
</dbReference>
<protein>
    <recommendedName>
        <fullName evidence="3">EGF-like domain-containing protein</fullName>
    </recommendedName>
</protein>
<dbReference type="SMART" id="SM00179">
    <property type="entry name" value="EGF_CA"/>
    <property type="match status" value="1"/>
</dbReference>
<dbReference type="Pfam" id="PF00008">
    <property type="entry name" value="EGF"/>
    <property type="match status" value="1"/>
</dbReference>
<reference evidence="4" key="3">
    <citation type="submission" date="2023-05" db="EMBL/GenBank/DDBJ databases">
        <authorList>
            <person name="Smith C.H."/>
        </authorList>
    </citation>
    <scope>NUCLEOTIDE SEQUENCE</scope>
    <source>
        <strain evidence="4">CHS0354</strain>
        <tissue evidence="4">Mantle</tissue>
    </source>
</reference>
<sequence length="190" mass="21918">MDTYMPSKAHIDRFRHYTFTQVYPNLSLNTVQPIKGRYSEDVEVVTYHLQRNMKEDFSVDTDIEAGIDCSVIVSVERNMQLKQNDHLLYDGYRLLKDRVLPDGSTSWKCSRRDCSRRIKVSQTDVVVVVSEHNRELYPDRNEAIKDVCDIFGPGVSICQNGGTCMNISADNYTCMCPQGFTGKDCHDDWW</sequence>
<evidence type="ECO:0000313" key="4">
    <source>
        <dbReference type="EMBL" id="KAK3587076.1"/>
    </source>
</evidence>
<dbReference type="Gene3D" id="2.10.25.10">
    <property type="entry name" value="Laminin"/>
    <property type="match status" value="1"/>
</dbReference>
<dbReference type="SUPFAM" id="SSF57196">
    <property type="entry name" value="EGF/Laminin"/>
    <property type="match status" value="1"/>
</dbReference>